<feature type="transmembrane region" description="Helical" evidence="1">
    <location>
        <begin position="342"/>
        <end position="363"/>
    </location>
</feature>
<dbReference type="PANTHER" id="PTHR34219:SF3">
    <property type="entry name" value="BLL7967 PROTEIN"/>
    <property type="match status" value="1"/>
</dbReference>
<name>A0AAJ6BG82_9BACT</name>
<keyword evidence="1" id="KW-0812">Transmembrane</keyword>
<sequence length="390" mass="44123">MWIRKIIGKLHLWLGLISGFIVLMLAVTGCIYAFQQEIQDATQPYRHVAAQSSPFLPPSRLHHIADSANPHKHVHAIRYAGPESAAQAIYYEYLNYYDIVFLNPYTGEVLKVKDMEKGFFPFILEGHFYLWLPHSVGQPVVAVATLIFFVMVISGIILWWPRNKAGARQRFTIKWNARWRRRNYDLHNVLGFYVSWIGLIFAVTGLVWGFQWFSKTAYWVSSGGKQQVEFYDPGSDTTAVLAQLAAPAPDLIWEKMKKEYPDAGSLEVHIPEGPGGSIEVGANPSTTSYWKADYRYFDQYTLKELPVKHTWGRVDQANGGDLFMRMNYDIHTGAIWGLPGKILAFCGSLLIGSLPITGFLIWLGRKKKTAAKKSAVPRTARAPRPVTAEV</sequence>
<dbReference type="InterPro" id="IPR005625">
    <property type="entry name" value="PepSY-ass_TM"/>
</dbReference>
<protein>
    <submittedName>
        <fullName evidence="2">PepSY-associated TM helix domain-containing protein</fullName>
    </submittedName>
</protein>
<feature type="transmembrane region" description="Helical" evidence="1">
    <location>
        <begin position="190"/>
        <end position="213"/>
    </location>
</feature>
<dbReference type="EMBL" id="CP119311">
    <property type="protein sequence ID" value="WEK35017.1"/>
    <property type="molecule type" value="Genomic_DNA"/>
</dbReference>
<accession>A0AAJ6BG82</accession>
<keyword evidence="1" id="KW-0472">Membrane</keyword>
<proteinExistence type="predicted"/>
<gene>
    <name evidence="2" type="ORF">P0Y53_21220</name>
</gene>
<dbReference type="Pfam" id="PF03929">
    <property type="entry name" value="PepSY_TM"/>
    <property type="match status" value="1"/>
</dbReference>
<feature type="transmembrane region" description="Helical" evidence="1">
    <location>
        <begin position="12"/>
        <end position="34"/>
    </location>
</feature>
<dbReference type="Proteomes" id="UP001220610">
    <property type="component" value="Chromosome"/>
</dbReference>
<evidence type="ECO:0000313" key="2">
    <source>
        <dbReference type="EMBL" id="WEK35017.1"/>
    </source>
</evidence>
<feature type="transmembrane region" description="Helical" evidence="1">
    <location>
        <begin position="140"/>
        <end position="160"/>
    </location>
</feature>
<keyword evidence="1" id="KW-1133">Transmembrane helix</keyword>
<dbReference type="PANTHER" id="PTHR34219">
    <property type="entry name" value="IRON-REGULATED INNER MEMBRANE PROTEIN-RELATED"/>
    <property type="match status" value="1"/>
</dbReference>
<evidence type="ECO:0000256" key="1">
    <source>
        <dbReference type="SAM" id="Phobius"/>
    </source>
</evidence>
<dbReference type="AlphaFoldDB" id="A0AAJ6BG82"/>
<organism evidence="2 3">
    <name type="scientific">Candidatus Pseudobacter hemicellulosilyticus</name>
    <dbReference type="NCBI Taxonomy" id="3121375"/>
    <lineage>
        <taxon>Bacteria</taxon>
        <taxon>Pseudomonadati</taxon>
        <taxon>Bacteroidota</taxon>
        <taxon>Chitinophagia</taxon>
        <taxon>Chitinophagales</taxon>
        <taxon>Chitinophagaceae</taxon>
        <taxon>Pseudobacter</taxon>
    </lineage>
</organism>
<reference evidence="2" key="1">
    <citation type="submission" date="2023-03" db="EMBL/GenBank/DDBJ databases">
        <title>Andean soil-derived lignocellulolytic bacterial consortium as a source of novel taxa and putative plastic-active enzymes.</title>
        <authorList>
            <person name="Diaz-Garcia L."/>
            <person name="Chuvochina M."/>
            <person name="Feuerriegel G."/>
            <person name="Bunk B."/>
            <person name="Sproer C."/>
            <person name="Streit W.R."/>
            <person name="Rodriguez L.M."/>
            <person name="Overmann J."/>
            <person name="Jimenez D.J."/>
        </authorList>
    </citation>
    <scope>NUCLEOTIDE SEQUENCE</scope>
    <source>
        <strain evidence="2">MAG 7</strain>
    </source>
</reference>
<dbReference type="PROSITE" id="PS51257">
    <property type="entry name" value="PROKAR_LIPOPROTEIN"/>
    <property type="match status" value="1"/>
</dbReference>
<evidence type="ECO:0000313" key="3">
    <source>
        <dbReference type="Proteomes" id="UP001220610"/>
    </source>
</evidence>